<gene>
    <name evidence="1" type="ORF">AaE_014800</name>
</gene>
<dbReference type="EMBL" id="VJMI01020345">
    <property type="protein sequence ID" value="KAF0704712.1"/>
    <property type="molecule type" value="Genomic_DNA"/>
</dbReference>
<proteinExistence type="predicted"/>
<comment type="caution">
    <text evidence="1">The sequence shown here is derived from an EMBL/GenBank/DDBJ whole genome shotgun (WGS) entry which is preliminary data.</text>
</comment>
<organism evidence="1 2">
    <name type="scientific">Aphanomyces astaci</name>
    <name type="common">Crayfish plague agent</name>
    <dbReference type="NCBI Taxonomy" id="112090"/>
    <lineage>
        <taxon>Eukaryota</taxon>
        <taxon>Sar</taxon>
        <taxon>Stramenopiles</taxon>
        <taxon>Oomycota</taxon>
        <taxon>Saprolegniomycetes</taxon>
        <taxon>Saprolegniales</taxon>
        <taxon>Verrucalvaceae</taxon>
        <taxon>Aphanomyces</taxon>
    </lineage>
</organism>
<dbReference type="Proteomes" id="UP000469452">
    <property type="component" value="Unassembled WGS sequence"/>
</dbReference>
<accession>A0A6A4YZY5</accession>
<evidence type="ECO:0000313" key="2">
    <source>
        <dbReference type="Proteomes" id="UP000469452"/>
    </source>
</evidence>
<sequence>MTDLGLLKSILGIQVDIKNKFKMVDSNPVSTPEVIGQVLSPSKLKAEEMHKLNLPYRELVGSLQYLVTCTRPDIANAVRNL</sequence>
<evidence type="ECO:0008006" key="3">
    <source>
        <dbReference type="Google" id="ProtNLM"/>
    </source>
</evidence>
<reference evidence="1 2" key="1">
    <citation type="submission" date="2019-06" db="EMBL/GenBank/DDBJ databases">
        <title>Genomics analysis of Aphanomyces spp. identifies a new class of oomycete effector associated with host adaptation.</title>
        <authorList>
            <person name="Gaulin E."/>
        </authorList>
    </citation>
    <scope>NUCLEOTIDE SEQUENCE [LARGE SCALE GENOMIC DNA]</scope>
    <source>
        <strain evidence="1 2">E</strain>
    </source>
</reference>
<name>A0A6A4YZY5_APHAT</name>
<dbReference type="AlphaFoldDB" id="A0A6A4YZY5"/>
<protein>
    <recommendedName>
        <fullName evidence="3">Reverse transcriptase Ty1/copia-type domain-containing protein</fullName>
    </recommendedName>
</protein>
<evidence type="ECO:0000313" key="1">
    <source>
        <dbReference type="EMBL" id="KAF0704712.1"/>
    </source>
</evidence>
<feature type="non-terminal residue" evidence="1">
    <location>
        <position position="81"/>
    </location>
</feature>